<sequence>MCHAATHIFFGLPIRTWSLVPAADAWPKLVKTLPFFDLITLRIFNGTLRAPRKEDAGPSAVERVPIEVWDVVKHKLVDLELQDANDQFMRDIGVNDWSCWGSGLRRPGKSLAGSALPPFWTDICGEAEPCDMCMDDLLSWACDIWSDKRLKRLETLLKTFKLCVPTDRPVLRRDESLMDLQSATYVALLTPKGACITLETNCGYDGPDEQRVTQIDFKMMRKTARGARQRFLRLIRLLHLEPLQIETMVSKKLASGGQNEIVLRQRTFTVLPVNEAQPKWLMLTDLVTDW</sequence>
<gene>
    <name evidence="2" type="ORF">RHTO0S_02e09296g</name>
</gene>
<feature type="signal peptide" evidence="1">
    <location>
        <begin position="1"/>
        <end position="18"/>
    </location>
</feature>
<dbReference type="OrthoDB" id="2530475at2759"/>
<proteinExistence type="predicted"/>
<dbReference type="AlphaFoldDB" id="A0A061AIP9"/>
<protein>
    <submittedName>
        <fullName evidence="2">RHTO0S02e09296g1_1</fullName>
    </submittedName>
</protein>
<evidence type="ECO:0000313" key="2">
    <source>
        <dbReference type="EMBL" id="CDR36973.1"/>
    </source>
</evidence>
<reference evidence="2" key="1">
    <citation type="journal article" date="2014" name="Genome Announc.">
        <title>Draft genome sequence of Rhodosporidium toruloides CECT1137, an oleaginous yeast of biotechnological interest.</title>
        <authorList>
            <person name="Morin N."/>
            <person name="Calcas X."/>
            <person name="Devillers H."/>
            <person name="Durrens P."/>
            <person name="Sherman D.J."/>
            <person name="Nicaud J.-M."/>
            <person name="Neuveglise C."/>
        </authorList>
    </citation>
    <scope>NUCLEOTIDE SEQUENCE</scope>
    <source>
        <strain evidence="2">CECT1137</strain>
    </source>
</reference>
<evidence type="ECO:0000256" key="1">
    <source>
        <dbReference type="SAM" id="SignalP"/>
    </source>
</evidence>
<name>A0A061AIP9_RHOTO</name>
<dbReference type="EMBL" id="LK052937">
    <property type="protein sequence ID" value="CDR36973.1"/>
    <property type="molecule type" value="Genomic_DNA"/>
</dbReference>
<feature type="chain" id="PRO_5001593939" evidence="1">
    <location>
        <begin position="19"/>
        <end position="290"/>
    </location>
</feature>
<keyword evidence="1" id="KW-0732">Signal</keyword>
<accession>A0A061AIP9</accession>
<organism evidence="2">
    <name type="scientific">Rhodotorula toruloides</name>
    <name type="common">Yeast</name>
    <name type="synonym">Rhodosporidium toruloides</name>
    <dbReference type="NCBI Taxonomy" id="5286"/>
    <lineage>
        <taxon>Eukaryota</taxon>
        <taxon>Fungi</taxon>
        <taxon>Dikarya</taxon>
        <taxon>Basidiomycota</taxon>
        <taxon>Pucciniomycotina</taxon>
        <taxon>Microbotryomycetes</taxon>
        <taxon>Sporidiobolales</taxon>
        <taxon>Sporidiobolaceae</taxon>
        <taxon>Rhodotorula</taxon>
    </lineage>
</organism>